<keyword evidence="1" id="KW-0805">Transcription regulation</keyword>
<dbReference type="GO" id="GO:1901135">
    <property type="term" value="P:carbohydrate derivative metabolic process"/>
    <property type="evidence" value="ECO:0007669"/>
    <property type="project" value="InterPro"/>
</dbReference>
<dbReference type="PROSITE" id="PS51464">
    <property type="entry name" value="SIS"/>
    <property type="match status" value="1"/>
</dbReference>
<evidence type="ECO:0000313" key="7">
    <source>
        <dbReference type="Proteomes" id="UP001178288"/>
    </source>
</evidence>
<name>A0AA95ML45_9BACI</name>
<dbReference type="GO" id="GO:0097367">
    <property type="term" value="F:carbohydrate derivative binding"/>
    <property type="evidence" value="ECO:0007669"/>
    <property type="project" value="InterPro"/>
</dbReference>
<dbReference type="EMBL" id="CP126114">
    <property type="protein sequence ID" value="WHY85954.1"/>
    <property type="molecule type" value="Genomic_DNA"/>
</dbReference>
<evidence type="ECO:0000259" key="5">
    <source>
        <dbReference type="PROSITE" id="PS51464"/>
    </source>
</evidence>
<keyword evidence="7" id="KW-1185">Reference proteome</keyword>
<feature type="domain" description="HTH rpiR-type" evidence="4">
    <location>
        <begin position="2"/>
        <end position="78"/>
    </location>
</feature>
<dbReference type="InterPro" id="IPR000281">
    <property type="entry name" value="HTH_RpiR"/>
</dbReference>
<dbReference type="Proteomes" id="UP001178288">
    <property type="component" value="Chromosome"/>
</dbReference>
<dbReference type="SUPFAM" id="SSF53697">
    <property type="entry name" value="SIS domain"/>
    <property type="match status" value="1"/>
</dbReference>
<evidence type="ECO:0000256" key="1">
    <source>
        <dbReference type="ARBA" id="ARBA00023015"/>
    </source>
</evidence>
<dbReference type="GO" id="GO:0003677">
    <property type="term" value="F:DNA binding"/>
    <property type="evidence" value="ECO:0007669"/>
    <property type="project" value="UniProtKB-KW"/>
</dbReference>
<dbReference type="CDD" id="cd05013">
    <property type="entry name" value="SIS_RpiR"/>
    <property type="match status" value="1"/>
</dbReference>
<dbReference type="PANTHER" id="PTHR30514">
    <property type="entry name" value="GLUCOKINASE"/>
    <property type="match status" value="1"/>
</dbReference>
<dbReference type="RefSeq" id="WP_066148171.1">
    <property type="nucleotide sequence ID" value="NZ_CP126114.1"/>
</dbReference>
<dbReference type="InterPro" id="IPR001347">
    <property type="entry name" value="SIS_dom"/>
</dbReference>
<reference evidence="6" key="1">
    <citation type="submission" date="2023-05" db="EMBL/GenBank/DDBJ databases">
        <title>Comparative genomics of Bacillaceae isolates and their secondary metabolite potential.</title>
        <authorList>
            <person name="Song L."/>
            <person name="Nielsen L.J."/>
            <person name="Mohite O."/>
            <person name="Xu X."/>
            <person name="Weber T."/>
            <person name="Kovacs A.T."/>
        </authorList>
    </citation>
    <scope>NUCLEOTIDE SEQUENCE</scope>
    <source>
        <strain evidence="6">XLM17</strain>
    </source>
</reference>
<dbReference type="InterPro" id="IPR035472">
    <property type="entry name" value="RpiR-like_SIS"/>
</dbReference>
<dbReference type="InterPro" id="IPR009057">
    <property type="entry name" value="Homeodomain-like_sf"/>
</dbReference>
<protein>
    <submittedName>
        <fullName evidence="6">MurR/RpiR family transcriptional regulator</fullName>
    </submittedName>
</protein>
<dbReference type="GO" id="GO:0003700">
    <property type="term" value="F:DNA-binding transcription factor activity"/>
    <property type="evidence" value="ECO:0007669"/>
    <property type="project" value="InterPro"/>
</dbReference>
<evidence type="ECO:0000256" key="2">
    <source>
        <dbReference type="ARBA" id="ARBA00023125"/>
    </source>
</evidence>
<dbReference type="SUPFAM" id="SSF46689">
    <property type="entry name" value="Homeodomain-like"/>
    <property type="match status" value="1"/>
</dbReference>
<gene>
    <name evidence="6" type="ORF">QNH39_25825</name>
</gene>
<sequence>MQSLIKRLLQHRDQLSQLEKQVLDYIIRQPQKITDLKLDEAAKEMFVSTATITRTCKKLGFQGYQDFKLQLLLYSRDDIQVESHDLSANLAFHTKRYEKDIREVLNRINEEDLNKAASMLVQARHVEWFGVGHSYSVCWDASKKLLLLGKSSIARIDWDDLRSSASNLQKDDLAIFVSYSGETLHILEYAHIVKNQGTPILSIVGTPSNHLSDLSDFVFYTPIEHFYYKNVDHAPAHPSKSFWIYSCWNIRGSTGKVLLLQNEWNGAEEPIPYYHGKVKIKKMCFKKRS</sequence>
<dbReference type="AlphaFoldDB" id="A0AA95ML45"/>
<dbReference type="Pfam" id="PF01418">
    <property type="entry name" value="HTH_6"/>
    <property type="match status" value="1"/>
</dbReference>
<organism evidence="6 7">
    <name type="scientific">Neobacillus novalis</name>
    <dbReference type="NCBI Taxonomy" id="220687"/>
    <lineage>
        <taxon>Bacteria</taxon>
        <taxon>Bacillati</taxon>
        <taxon>Bacillota</taxon>
        <taxon>Bacilli</taxon>
        <taxon>Bacillales</taxon>
        <taxon>Bacillaceae</taxon>
        <taxon>Neobacillus</taxon>
    </lineage>
</organism>
<dbReference type="Gene3D" id="3.40.50.10490">
    <property type="entry name" value="Glucose-6-phosphate isomerase like protein, domain 1"/>
    <property type="match status" value="1"/>
</dbReference>
<accession>A0AA95ML45</accession>
<dbReference type="InterPro" id="IPR047640">
    <property type="entry name" value="RpiR-like"/>
</dbReference>
<evidence type="ECO:0000313" key="6">
    <source>
        <dbReference type="EMBL" id="WHY85954.1"/>
    </source>
</evidence>
<dbReference type="KEGG" id="nnv:QNH39_25825"/>
<keyword evidence="2" id="KW-0238">DNA-binding</keyword>
<dbReference type="PROSITE" id="PS51071">
    <property type="entry name" value="HTH_RPIR"/>
    <property type="match status" value="1"/>
</dbReference>
<dbReference type="Pfam" id="PF01380">
    <property type="entry name" value="SIS"/>
    <property type="match status" value="1"/>
</dbReference>
<keyword evidence="3" id="KW-0804">Transcription</keyword>
<dbReference type="Gene3D" id="1.10.10.10">
    <property type="entry name" value="Winged helix-like DNA-binding domain superfamily/Winged helix DNA-binding domain"/>
    <property type="match status" value="1"/>
</dbReference>
<proteinExistence type="predicted"/>
<dbReference type="InterPro" id="IPR046348">
    <property type="entry name" value="SIS_dom_sf"/>
</dbReference>
<dbReference type="PANTHER" id="PTHR30514:SF1">
    <property type="entry name" value="HTH-TYPE TRANSCRIPTIONAL REGULATOR HEXR-RELATED"/>
    <property type="match status" value="1"/>
</dbReference>
<evidence type="ECO:0000256" key="3">
    <source>
        <dbReference type="ARBA" id="ARBA00023163"/>
    </source>
</evidence>
<dbReference type="InterPro" id="IPR036388">
    <property type="entry name" value="WH-like_DNA-bd_sf"/>
</dbReference>
<feature type="domain" description="SIS" evidence="5">
    <location>
        <begin position="116"/>
        <end position="272"/>
    </location>
</feature>
<evidence type="ECO:0000259" key="4">
    <source>
        <dbReference type="PROSITE" id="PS51071"/>
    </source>
</evidence>